<dbReference type="Gene3D" id="2.60.120.620">
    <property type="entry name" value="q2cbj1_9rhob like domain"/>
    <property type="match status" value="1"/>
</dbReference>
<feature type="domain" description="Prolyl 4-hydroxylase alpha subunit Fe(2+) 2OG dioxygenase" evidence="1">
    <location>
        <begin position="153"/>
        <end position="242"/>
    </location>
</feature>
<evidence type="ECO:0000313" key="3">
    <source>
        <dbReference type="Proteomes" id="UP001279642"/>
    </source>
</evidence>
<evidence type="ECO:0000259" key="1">
    <source>
        <dbReference type="Pfam" id="PF13640"/>
    </source>
</evidence>
<dbReference type="Pfam" id="PF13640">
    <property type="entry name" value="2OG-FeII_Oxy_3"/>
    <property type="match status" value="1"/>
</dbReference>
<name>A0ABU5EDU7_9PROT</name>
<dbReference type="Proteomes" id="UP001279642">
    <property type="component" value="Unassembled WGS sequence"/>
</dbReference>
<dbReference type="RefSeq" id="WP_320509604.1">
    <property type="nucleotide sequence ID" value="NZ_JAXCLW010000005.1"/>
</dbReference>
<evidence type="ECO:0000313" key="2">
    <source>
        <dbReference type="EMBL" id="MDY0884530.1"/>
    </source>
</evidence>
<dbReference type="InterPro" id="IPR044862">
    <property type="entry name" value="Pro_4_hyd_alph_FE2OG_OXY"/>
</dbReference>
<reference evidence="2 3" key="1">
    <citation type="journal article" date="2016" name="Antonie Van Leeuwenhoek">
        <title>Dongia soli sp. nov., isolated from soil from Dokdo, Korea.</title>
        <authorList>
            <person name="Kim D.U."/>
            <person name="Lee H."/>
            <person name="Kim H."/>
            <person name="Kim S.G."/>
            <person name="Ka J.O."/>
        </authorList>
    </citation>
    <scope>NUCLEOTIDE SEQUENCE [LARGE SCALE GENOMIC DNA]</scope>
    <source>
        <strain evidence="2 3">D78</strain>
    </source>
</reference>
<keyword evidence="3" id="KW-1185">Reference proteome</keyword>
<dbReference type="EMBL" id="JAXCLW010000005">
    <property type="protein sequence ID" value="MDY0884530.1"/>
    <property type="molecule type" value="Genomic_DNA"/>
</dbReference>
<accession>A0ABU5EDU7</accession>
<gene>
    <name evidence="2" type="ORF">SMD27_16925</name>
</gene>
<protein>
    <recommendedName>
        <fullName evidence="1">Prolyl 4-hydroxylase alpha subunit Fe(2+) 2OG dioxygenase domain-containing protein</fullName>
    </recommendedName>
</protein>
<proteinExistence type="predicted"/>
<organism evidence="2 3">
    <name type="scientific">Dongia soli</name>
    <dbReference type="NCBI Taxonomy" id="600628"/>
    <lineage>
        <taxon>Bacteria</taxon>
        <taxon>Pseudomonadati</taxon>
        <taxon>Pseudomonadota</taxon>
        <taxon>Alphaproteobacteria</taxon>
        <taxon>Rhodospirillales</taxon>
        <taxon>Dongiaceae</taxon>
        <taxon>Dongia</taxon>
    </lineage>
</organism>
<sequence length="277" mass="31574">MGTVESLLGNITNEEVAKEPFPHLTRCGAISPEYYAQLERSFPSNTVVCGDRVPSHGNVAVRMSSAAVFASRQISREWKDFFQYHISEDYWRDLVRVFGQAIRSIYPRLEERLGRPLEDFRVGVRGNSGPADVKLECQFVVNPPGMMMEAIKTPHVDKRQTLIAGLFYLRDHEDDTEGGHLELYRWNRSPRFLPYRMILAKDVTHCATSHYSANQFVCFVNSPSSVHGVSPRHPGSLSRRYINLVAEVPHHLFRLPLISLPAAVGNWNAIREIRRSK</sequence>
<comment type="caution">
    <text evidence="2">The sequence shown here is derived from an EMBL/GenBank/DDBJ whole genome shotgun (WGS) entry which is preliminary data.</text>
</comment>